<evidence type="ECO:0000313" key="2">
    <source>
        <dbReference type="EMBL" id="SFQ04065.1"/>
    </source>
</evidence>
<protein>
    <submittedName>
        <fullName evidence="2">Uncharacterized protein</fullName>
    </submittedName>
</protein>
<dbReference type="EMBL" id="FOXX01000001">
    <property type="protein sequence ID" value="SFQ04065.1"/>
    <property type="molecule type" value="Genomic_DNA"/>
</dbReference>
<feature type="transmembrane region" description="Helical" evidence="1">
    <location>
        <begin position="29"/>
        <end position="49"/>
    </location>
</feature>
<reference evidence="2 3" key="1">
    <citation type="submission" date="2016-10" db="EMBL/GenBank/DDBJ databases">
        <authorList>
            <person name="Varghese N."/>
            <person name="Submissions S."/>
        </authorList>
    </citation>
    <scope>NUCLEOTIDE SEQUENCE [LARGE SCALE GENOMIC DNA]</scope>
    <source>
        <strain evidence="2 3">DSM 13796</strain>
    </source>
</reference>
<dbReference type="Proteomes" id="UP000182762">
    <property type="component" value="Unassembled WGS sequence"/>
</dbReference>
<feature type="transmembrane region" description="Helical" evidence="1">
    <location>
        <begin position="6"/>
        <end position="22"/>
    </location>
</feature>
<accession>A0A1I5V9A6</accession>
<evidence type="ECO:0000313" key="3">
    <source>
        <dbReference type="Proteomes" id="UP000182762"/>
    </source>
</evidence>
<dbReference type="RefSeq" id="WP_061801597.1">
    <property type="nucleotide sequence ID" value="NZ_FOXX01000001.1"/>
</dbReference>
<proteinExistence type="predicted"/>
<keyword evidence="1" id="KW-0472">Membrane</keyword>
<comment type="caution">
    <text evidence="2">The sequence shown here is derived from an EMBL/GenBank/DDBJ whole genome shotgun (WGS) entry which is preliminary data.</text>
</comment>
<evidence type="ECO:0000256" key="1">
    <source>
        <dbReference type="SAM" id="Phobius"/>
    </source>
</evidence>
<organism evidence="2 3">
    <name type="scientific">Priestia endophytica DSM 13796</name>
    <dbReference type="NCBI Taxonomy" id="1121089"/>
    <lineage>
        <taxon>Bacteria</taxon>
        <taxon>Bacillati</taxon>
        <taxon>Bacillota</taxon>
        <taxon>Bacilli</taxon>
        <taxon>Bacillales</taxon>
        <taxon>Bacillaceae</taxon>
        <taxon>Priestia</taxon>
    </lineage>
</organism>
<dbReference type="GeneID" id="93708796"/>
<keyword evidence="3" id="KW-1185">Reference proteome</keyword>
<gene>
    <name evidence="2" type="ORF">SAMN02745910_00016</name>
</gene>
<feature type="transmembrane region" description="Helical" evidence="1">
    <location>
        <begin position="55"/>
        <end position="75"/>
    </location>
</feature>
<keyword evidence="1" id="KW-1133">Transmembrane helix</keyword>
<name>A0A1I5V9A6_9BACI</name>
<sequence>MNKLGVASIAVALFNILLFLLLRGPGANIGLVVGMFGALSVLGLVFAVLSQKWPSVVSGAVLNGGGLVVALVLFLTEGAIS</sequence>
<keyword evidence="1" id="KW-0812">Transmembrane</keyword>